<evidence type="ECO:0000313" key="1">
    <source>
        <dbReference type="EMBL" id="CAH2052285.1"/>
    </source>
</evidence>
<organism evidence="1 2">
    <name type="scientific">Iphiclides podalirius</name>
    <name type="common">scarce swallowtail</name>
    <dbReference type="NCBI Taxonomy" id="110791"/>
    <lineage>
        <taxon>Eukaryota</taxon>
        <taxon>Metazoa</taxon>
        <taxon>Ecdysozoa</taxon>
        <taxon>Arthropoda</taxon>
        <taxon>Hexapoda</taxon>
        <taxon>Insecta</taxon>
        <taxon>Pterygota</taxon>
        <taxon>Neoptera</taxon>
        <taxon>Endopterygota</taxon>
        <taxon>Lepidoptera</taxon>
        <taxon>Glossata</taxon>
        <taxon>Ditrysia</taxon>
        <taxon>Papilionoidea</taxon>
        <taxon>Papilionidae</taxon>
        <taxon>Papilioninae</taxon>
        <taxon>Iphiclides</taxon>
    </lineage>
</organism>
<proteinExistence type="predicted"/>
<name>A0ABN8IEL0_9NEOP</name>
<sequence>MEIGARESAPAVVTVRLVQNGRVAAPLEVPQELHCQQNSSGLCVPLVGHAAHDVKCSEVWNLAKELAIHLTSDDRTSVHGYLPHSPAPITARRKSQIYINLHRSFLIEKRAKRAGVSPDGSQGGKGCNGAERPAAAAASTECMKPAAAFCEAVVLQQTTIPVIQQ</sequence>
<dbReference type="EMBL" id="OW152832">
    <property type="protein sequence ID" value="CAH2052285.1"/>
    <property type="molecule type" value="Genomic_DNA"/>
</dbReference>
<protein>
    <submittedName>
        <fullName evidence="1">Uncharacterized protein</fullName>
    </submittedName>
</protein>
<keyword evidence="2" id="KW-1185">Reference proteome</keyword>
<gene>
    <name evidence="1" type="ORF">IPOD504_LOCUS8154</name>
</gene>
<accession>A0ABN8IEL0</accession>
<reference evidence="1" key="1">
    <citation type="submission" date="2022-03" db="EMBL/GenBank/DDBJ databases">
        <authorList>
            <person name="Martin H S."/>
        </authorList>
    </citation>
    <scope>NUCLEOTIDE SEQUENCE</scope>
</reference>
<evidence type="ECO:0000313" key="2">
    <source>
        <dbReference type="Proteomes" id="UP000837857"/>
    </source>
</evidence>
<dbReference type="Proteomes" id="UP000837857">
    <property type="component" value="Chromosome 20"/>
</dbReference>
<feature type="non-terminal residue" evidence="1">
    <location>
        <position position="165"/>
    </location>
</feature>